<dbReference type="Pfam" id="PF04525">
    <property type="entry name" value="LOR"/>
    <property type="match status" value="1"/>
</dbReference>
<dbReference type="InterPro" id="IPR025659">
    <property type="entry name" value="Tubby-like_C"/>
</dbReference>
<evidence type="ECO:0000256" key="1">
    <source>
        <dbReference type="ARBA" id="ARBA00005437"/>
    </source>
</evidence>
<dbReference type="Gene3D" id="2.40.160.200">
    <property type="entry name" value="LURP1-related"/>
    <property type="match status" value="1"/>
</dbReference>
<dbReference type="SUPFAM" id="SSF54518">
    <property type="entry name" value="Tubby C-terminal domain-like"/>
    <property type="match status" value="1"/>
</dbReference>
<accession>A0A9P5E071</accession>
<evidence type="ECO:0000313" key="2">
    <source>
        <dbReference type="EMBL" id="KAF4340873.1"/>
    </source>
</evidence>
<dbReference type="Proteomes" id="UP000730481">
    <property type="component" value="Unassembled WGS sequence"/>
</dbReference>
<sequence>MAAPQLQTAPHQVGIFKNFIANQSETLVLKEKVMSLTGDSFDIKLANGQPILKVEGKVMSISGRKKVFDMNGNHLFSIVKEHLHIHTTFAVEDPQGVKLMEVKSSFKLLGSKATATFNSIGGTAEILEMKGSWFDYAADIFDKSTNTVVARIDRKLLSGRDMLFGQQTYALIVAPGVDMALMAALCICMDEKNNEK</sequence>
<name>A0A9P5E071_9HYPO</name>
<reference evidence="2" key="1">
    <citation type="journal article" date="2017" name="Mycologia">
        <title>Fusarium algeriense, sp. nov., a novel toxigenic crown rot pathogen of durum wheat from Algeria is nested in the Fusarium burgessii species complex.</title>
        <authorList>
            <person name="Laraba I."/>
            <person name="Keddad A."/>
            <person name="Boureghda H."/>
            <person name="Abdallah N."/>
            <person name="Vaughan M.M."/>
            <person name="Proctor R.H."/>
            <person name="Busman M."/>
            <person name="O'Donnell K."/>
        </authorList>
    </citation>
    <scope>NUCLEOTIDE SEQUENCE</scope>
    <source>
        <strain evidence="2">NRRL 25174</strain>
    </source>
</reference>
<dbReference type="InterPro" id="IPR038595">
    <property type="entry name" value="LOR_sf"/>
</dbReference>
<dbReference type="AlphaFoldDB" id="A0A9P5E071"/>
<gene>
    <name evidence="2" type="ORF">FBEOM_5214</name>
</gene>
<dbReference type="OrthoDB" id="97518at2759"/>
<dbReference type="PANTHER" id="PTHR31087">
    <property type="match status" value="1"/>
</dbReference>
<comment type="similarity">
    <text evidence="1">Belongs to the LOR family.</text>
</comment>
<reference evidence="2" key="2">
    <citation type="submission" date="2020-02" db="EMBL/GenBank/DDBJ databases">
        <title>Identification and distribution of gene clusters putatively required for synthesis of sphingolipid metabolism inhibitors in phylogenetically diverse species of the filamentous fungus Fusarium.</title>
        <authorList>
            <person name="Kim H.-S."/>
            <person name="Busman M."/>
            <person name="Brown D.W."/>
            <person name="Divon H."/>
            <person name="Uhlig S."/>
            <person name="Proctor R.H."/>
        </authorList>
    </citation>
    <scope>NUCLEOTIDE SEQUENCE</scope>
    <source>
        <strain evidence="2">NRRL 25174</strain>
    </source>
</reference>
<evidence type="ECO:0000313" key="3">
    <source>
        <dbReference type="Proteomes" id="UP000730481"/>
    </source>
</evidence>
<protein>
    <submittedName>
        <fullName evidence="2">LURP-one-related 10</fullName>
    </submittedName>
</protein>
<dbReference type="InterPro" id="IPR007612">
    <property type="entry name" value="LOR"/>
</dbReference>
<keyword evidence="3" id="KW-1185">Reference proteome</keyword>
<dbReference type="PANTHER" id="PTHR31087:SF161">
    <property type="entry name" value="TUBBY C 2 FAMILY PROTEIN"/>
    <property type="match status" value="1"/>
</dbReference>
<comment type="caution">
    <text evidence="2">The sequence shown here is derived from an EMBL/GenBank/DDBJ whole genome shotgun (WGS) entry which is preliminary data.</text>
</comment>
<organism evidence="2 3">
    <name type="scientific">Fusarium beomiforme</name>
    <dbReference type="NCBI Taxonomy" id="44412"/>
    <lineage>
        <taxon>Eukaryota</taxon>
        <taxon>Fungi</taxon>
        <taxon>Dikarya</taxon>
        <taxon>Ascomycota</taxon>
        <taxon>Pezizomycotina</taxon>
        <taxon>Sordariomycetes</taxon>
        <taxon>Hypocreomycetidae</taxon>
        <taxon>Hypocreales</taxon>
        <taxon>Nectriaceae</taxon>
        <taxon>Fusarium</taxon>
        <taxon>Fusarium burgessii species complex</taxon>
    </lineage>
</organism>
<proteinExistence type="inferred from homology"/>
<dbReference type="EMBL" id="PVQB02000221">
    <property type="protein sequence ID" value="KAF4340873.1"/>
    <property type="molecule type" value="Genomic_DNA"/>
</dbReference>